<evidence type="ECO:0000256" key="9">
    <source>
        <dbReference type="SAM" id="Phobius"/>
    </source>
</evidence>
<dbReference type="InterPro" id="IPR036097">
    <property type="entry name" value="HisK_dim/P_sf"/>
</dbReference>
<name>A0A2N1J4Y7_9BACT</name>
<dbReference type="InterPro" id="IPR004358">
    <property type="entry name" value="Sig_transdc_His_kin-like_C"/>
</dbReference>
<dbReference type="Pfam" id="PF00512">
    <property type="entry name" value="HisKA"/>
    <property type="match status" value="1"/>
</dbReference>
<dbReference type="RefSeq" id="WP_101183779.1">
    <property type="nucleotide sequence ID" value="NZ_CP031218.1"/>
</dbReference>
<dbReference type="SUPFAM" id="SSF52172">
    <property type="entry name" value="CheY-like"/>
    <property type="match status" value="3"/>
</dbReference>
<dbReference type="PANTHER" id="PTHR45339">
    <property type="entry name" value="HYBRID SIGNAL TRANSDUCTION HISTIDINE KINASE J"/>
    <property type="match status" value="1"/>
</dbReference>
<dbReference type="FunFam" id="3.30.565.10:FF:000010">
    <property type="entry name" value="Sensor histidine kinase RcsC"/>
    <property type="match status" value="1"/>
</dbReference>
<dbReference type="InterPro" id="IPR003594">
    <property type="entry name" value="HATPase_dom"/>
</dbReference>
<comment type="caution">
    <text evidence="12">The sequence shown here is derived from an EMBL/GenBank/DDBJ whole genome shotgun (WGS) entry which is preliminary data.</text>
</comment>
<dbReference type="InterPro" id="IPR003018">
    <property type="entry name" value="GAF"/>
</dbReference>
<dbReference type="CDD" id="cd16922">
    <property type="entry name" value="HATPase_EvgS-ArcB-TorS-like"/>
    <property type="match status" value="1"/>
</dbReference>
<feature type="domain" description="Response regulatory" evidence="11">
    <location>
        <begin position="1065"/>
        <end position="1179"/>
    </location>
</feature>
<dbReference type="CDD" id="cd17546">
    <property type="entry name" value="REC_hyHK_CKI1_RcsC-like"/>
    <property type="match status" value="1"/>
</dbReference>
<evidence type="ECO:0000256" key="4">
    <source>
        <dbReference type="ARBA" id="ARBA00022679"/>
    </source>
</evidence>
<dbReference type="EC" id="2.7.13.3" evidence="2"/>
<dbReference type="InterPro" id="IPR029016">
    <property type="entry name" value="GAF-like_dom_sf"/>
</dbReference>
<evidence type="ECO:0000313" key="13">
    <source>
        <dbReference type="Proteomes" id="UP000233248"/>
    </source>
</evidence>
<dbReference type="GO" id="GO:0000155">
    <property type="term" value="F:phosphorelay sensor kinase activity"/>
    <property type="evidence" value="ECO:0007669"/>
    <property type="project" value="InterPro"/>
</dbReference>
<keyword evidence="5" id="KW-0418">Kinase</keyword>
<sequence>MKNLSIKLKLIIISILSLIFLSSILGFISIKQTKKTLIEQKYEALTSTRDSKVKQLDELFKLYTKQAHLLADTSYAKDLTTQFEKIGKELKVDAYAEFPTDNKIVKKANEKWDTFYKTYTNTYPFTDILLISKDNGHIFYTFKKKADLGQNLRTGSLNKSNLAKIWQKVKRTRKVSYIDMQAYAPDSYKPAMFLASPVYVNGDFKSVLVLKLDTNSIQNIMAFRSGYSKTHEDYLVGEDYLMRSDSHIVPTTHSVLASFKNPKVGLNNTVAVKEAFKGFTDTKIIKDYRNKEVLSSYTLFKIDDNLSWAVVSEVELDEVLKVPNELTNTLIIISLVAFIIVFSILYFVIQKYIINSLNNFQDGLLNFFMYLNRETNDIQLLEDSSKDEIGQMSKVVNAGIKRTKQSITKADIENWIKDGVNQLNQILINLKDLKDVTDESINFISNYVNAGVAVLYIYEEDNKKLKQYSSFAHVSRDELSNEFSLGEGVVGQVAFQKKPILLKNIKKNEALITTGTVTQNAYNTYTFPLIYNNEIFGVIEIGSFDEFEQKTLSFFENVNRAICIAISSAIKNKKVKELLEQTKLANKELEINQQKLEEANANMEEQQQQLEEANANMEEQQQQLEEANANMEEQQQQLKISEQNLKQQNRLLEETKKDIEKKAQELEQSGKYKSEFLANMSHELRTPLNSIILLSSLLQKNSKHTLSNDDIKKANTIFESGNELLRLINDILDLSKVESGKMEVIVDEFNSIDLLEQMKETFNYTAIEKGLEFNIVDEYNKTIFNDKDRISQIIRNLVSNALKFTKQGSITLSIKASKDLTKDFCISVTDTGIGIAKEKQDLIFKAFTQADGGTSRQYGGTGLGLSISKELSRLLGGYISLSSQENKGSTFSVDLPNLHKEKNQVEEKIKKEESKPTYKELIKPKVTSYVEDDREILDSSKEAFLIIDDDEIFAQIVYEEIKKSGNFGLVALDASSGLNLIKKYNIKGVLLDLTLPDMDGVDVLKKLKAKNETKNIPVHIISSKDKNSETLKLGAIGYLQKPVLDGDINGVIDSIEKINRKDIKDLLIVEDDDIHKDALIELIGTDDINIKGVKTAQEAIDEVKKEQYDTVVVDLALMDGSGYEVCEYIKNRHPKLPIIIYTGKEISKEEKIKLQEYSNSIIIKTANSNERILNEINLFLHKEEKEEKKEIFKDVDLSEKKILIVDDDIKNIFVLDAALKEFNATTFTAFNGQEALDFLEDKNSIDIDLILMDIMMPVMNGYEAMEKIRENKKLKDIPIIAVTAKAMKDDREKCISLGADDYLAKPIDIKVLTNLIEFWSNKKHK</sequence>
<dbReference type="PANTHER" id="PTHR45339:SF1">
    <property type="entry name" value="HYBRID SIGNAL TRANSDUCTION HISTIDINE KINASE J"/>
    <property type="match status" value="1"/>
</dbReference>
<dbReference type="Gene3D" id="3.40.50.2300">
    <property type="match status" value="3"/>
</dbReference>
<dbReference type="SMART" id="SM00448">
    <property type="entry name" value="REC"/>
    <property type="match status" value="3"/>
</dbReference>
<dbReference type="SUPFAM" id="SSF55781">
    <property type="entry name" value="GAF domain-like"/>
    <property type="match status" value="1"/>
</dbReference>
<dbReference type="Pfam" id="PF00072">
    <property type="entry name" value="Response_reg"/>
    <property type="match status" value="3"/>
</dbReference>
<dbReference type="InterPro" id="IPR036890">
    <property type="entry name" value="HATPase_C_sf"/>
</dbReference>
<dbReference type="SMART" id="SM00388">
    <property type="entry name" value="HisKA"/>
    <property type="match status" value="1"/>
</dbReference>
<feature type="domain" description="Response regulatory" evidence="11">
    <location>
        <begin position="943"/>
        <end position="1056"/>
    </location>
</feature>
<evidence type="ECO:0000259" key="10">
    <source>
        <dbReference type="PROSITE" id="PS50109"/>
    </source>
</evidence>
<accession>A0A2N1J4Y7</accession>
<dbReference type="Proteomes" id="UP000233248">
    <property type="component" value="Unassembled WGS sequence"/>
</dbReference>
<dbReference type="InterPro" id="IPR001789">
    <property type="entry name" value="Sig_transdc_resp-reg_receiver"/>
</dbReference>
<evidence type="ECO:0000259" key="11">
    <source>
        <dbReference type="PROSITE" id="PS50110"/>
    </source>
</evidence>
<dbReference type="Gene3D" id="6.10.340.10">
    <property type="match status" value="1"/>
</dbReference>
<dbReference type="CDD" id="cd00082">
    <property type="entry name" value="HisKA"/>
    <property type="match status" value="1"/>
</dbReference>
<evidence type="ECO:0000256" key="2">
    <source>
        <dbReference type="ARBA" id="ARBA00012438"/>
    </source>
</evidence>
<dbReference type="Pfam" id="PF02518">
    <property type="entry name" value="HATPase_c"/>
    <property type="match status" value="1"/>
</dbReference>
<dbReference type="OrthoDB" id="5348717at2"/>
<reference evidence="12 13" key="1">
    <citation type="submission" date="2017-09" db="EMBL/GenBank/DDBJ databases">
        <title>Genomics of the genus Arcobacter.</title>
        <authorList>
            <person name="Perez-Cataluna A."/>
            <person name="Figueras M.J."/>
            <person name="Salas-Masso N."/>
        </authorList>
    </citation>
    <scope>NUCLEOTIDE SEQUENCE [LARGE SCALE GENOMIC DNA]</scope>
    <source>
        <strain evidence="12 13">DSM 18005</strain>
    </source>
</reference>
<evidence type="ECO:0000256" key="1">
    <source>
        <dbReference type="ARBA" id="ARBA00000085"/>
    </source>
</evidence>
<feature type="domain" description="Response regulatory" evidence="11">
    <location>
        <begin position="1201"/>
        <end position="1320"/>
    </location>
</feature>
<feature type="modified residue" description="4-aspartylphosphate" evidence="7">
    <location>
        <position position="1253"/>
    </location>
</feature>
<feature type="modified residue" description="4-aspartylphosphate" evidence="7">
    <location>
        <position position="992"/>
    </location>
</feature>
<dbReference type="InterPro" id="IPR005467">
    <property type="entry name" value="His_kinase_dom"/>
</dbReference>
<dbReference type="Gene3D" id="3.30.450.40">
    <property type="match status" value="1"/>
</dbReference>
<keyword evidence="8" id="KW-0175">Coiled coil</keyword>
<dbReference type="KEGG" id="ahs:AHALO_1261"/>
<keyword evidence="6" id="KW-0902">Two-component regulatory system</keyword>
<evidence type="ECO:0000256" key="6">
    <source>
        <dbReference type="ARBA" id="ARBA00023012"/>
    </source>
</evidence>
<dbReference type="Gene3D" id="1.10.287.130">
    <property type="match status" value="1"/>
</dbReference>
<comment type="catalytic activity">
    <reaction evidence="1">
        <text>ATP + protein L-histidine = ADP + protein N-phospho-L-histidine.</text>
        <dbReference type="EC" id="2.7.13.3"/>
    </reaction>
</comment>
<feature type="modified residue" description="4-aspartylphosphate" evidence="7">
    <location>
        <position position="1114"/>
    </location>
</feature>
<dbReference type="SMART" id="SM00065">
    <property type="entry name" value="GAF"/>
    <property type="match status" value="1"/>
</dbReference>
<dbReference type="CDD" id="cd00156">
    <property type="entry name" value="REC"/>
    <property type="match status" value="2"/>
</dbReference>
<evidence type="ECO:0000256" key="3">
    <source>
        <dbReference type="ARBA" id="ARBA00022553"/>
    </source>
</evidence>
<feature type="transmembrane region" description="Helical" evidence="9">
    <location>
        <begin position="330"/>
        <end position="349"/>
    </location>
</feature>
<keyword evidence="9" id="KW-0472">Membrane</keyword>
<protein>
    <recommendedName>
        <fullName evidence="2">histidine kinase</fullName>
        <ecNumber evidence="2">2.7.13.3</ecNumber>
    </recommendedName>
</protein>
<dbReference type="EMBL" id="NXIF01000011">
    <property type="protein sequence ID" value="PKI81596.1"/>
    <property type="molecule type" value="Genomic_DNA"/>
</dbReference>
<dbReference type="PROSITE" id="PS50109">
    <property type="entry name" value="HIS_KIN"/>
    <property type="match status" value="1"/>
</dbReference>
<feature type="domain" description="Histidine kinase" evidence="10">
    <location>
        <begin position="679"/>
        <end position="899"/>
    </location>
</feature>
<proteinExistence type="predicted"/>
<evidence type="ECO:0000313" key="12">
    <source>
        <dbReference type="EMBL" id="PKI81596.1"/>
    </source>
</evidence>
<dbReference type="Pfam" id="PF13185">
    <property type="entry name" value="GAF_2"/>
    <property type="match status" value="1"/>
</dbReference>
<dbReference type="Gene3D" id="3.30.565.10">
    <property type="entry name" value="Histidine kinase-like ATPase, C-terminal domain"/>
    <property type="match status" value="1"/>
</dbReference>
<evidence type="ECO:0000256" key="8">
    <source>
        <dbReference type="SAM" id="Coils"/>
    </source>
</evidence>
<evidence type="ECO:0000256" key="5">
    <source>
        <dbReference type="ARBA" id="ARBA00022777"/>
    </source>
</evidence>
<dbReference type="PROSITE" id="PS50110">
    <property type="entry name" value="RESPONSE_REGULATORY"/>
    <property type="match status" value="3"/>
</dbReference>
<dbReference type="SUPFAM" id="SSF47384">
    <property type="entry name" value="Homodimeric domain of signal transducing histidine kinase"/>
    <property type="match status" value="1"/>
</dbReference>
<dbReference type="SMART" id="SM00387">
    <property type="entry name" value="HATPase_c"/>
    <property type="match status" value="1"/>
</dbReference>
<dbReference type="InterPro" id="IPR003661">
    <property type="entry name" value="HisK_dim/P_dom"/>
</dbReference>
<keyword evidence="4" id="KW-0808">Transferase</keyword>
<dbReference type="PRINTS" id="PR00344">
    <property type="entry name" value="BCTRLSENSOR"/>
</dbReference>
<keyword evidence="13" id="KW-1185">Reference proteome</keyword>
<keyword evidence="9" id="KW-1133">Transmembrane helix</keyword>
<gene>
    <name evidence="12" type="ORF">CP960_03125</name>
</gene>
<keyword evidence="9" id="KW-0812">Transmembrane</keyword>
<dbReference type="SUPFAM" id="SSF55874">
    <property type="entry name" value="ATPase domain of HSP90 chaperone/DNA topoisomerase II/histidine kinase"/>
    <property type="match status" value="1"/>
</dbReference>
<organism evidence="12 13">
    <name type="scientific">Malaciobacter halophilus</name>
    <dbReference type="NCBI Taxonomy" id="197482"/>
    <lineage>
        <taxon>Bacteria</taxon>
        <taxon>Pseudomonadati</taxon>
        <taxon>Campylobacterota</taxon>
        <taxon>Epsilonproteobacteria</taxon>
        <taxon>Campylobacterales</taxon>
        <taxon>Arcobacteraceae</taxon>
        <taxon>Malaciobacter</taxon>
    </lineage>
</organism>
<feature type="coiled-coil region" evidence="8">
    <location>
        <begin position="572"/>
        <end position="669"/>
    </location>
</feature>
<evidence type="ECO:0000256" key="7">
    <source>
        <dbReference type="PROSITE-ProRule" id="PRU00169"/>
    </source>
</evidence>
<dbReference type="InterPro" id="IPR011006">
    <property type="entry name" value="CheY-like_superfamily"/>
</dbReference>
<keyword evidence="3 7" id="KW-0597">Phosphoprotein</keyword>